<dbReference type="Proteomes" id="UP001051844">
    <property type="component" value="Unassembled WGS sequence"/>
</dbReference>
<evidence type="ECO:0000313" key="5">
    <source>
        <dbReference type="Proteomes" id="UP000292095"/>
    </source>
</evidence>
<evidence type="ECO:0000313" key="1">
    <source>
        <dbReference type="EMBL" id="GHI48992.1"/>
    </source>
</evidence>
<comment type="caution">
    <text evidence="2">The sequence shown here is derived from an EMBL/GenBank/DDBJ whole genome shotgun (WGS) entry which is preliminary data.</text>
</comment>
<dbReference type="RefSeq" id="WP_008414079.1">
    <property type="nucleotide sequence ID" value="NZ_BNDZ01000005.1"/>
</dbReference>
<reference evidence="4" key="3">
    <citation type="submission" date="2019-07" db="EMBL/GenBank/DDBJ databases">
        <authorList>
            <person name="Pylro V."/>
            <person name="Dias A."/>
            <person name="Andreote F."/>
            <person name="Varani A."/>
            <person name="Andreote C."/>
            <person name="Bernardo E."/>
            <person name="Martins T."/>
        </authorList>
    </citation>
    <scope>NUCLEOTIDE SEQUENCE</scope>
    <source>
        <strain evidence="4">77</strain>
    </source>
</reference>
<dbReference type="EMBL" id="PKLK01000028">
    <property type="protein sequence ID" value="RZE34908.1"/>
    <property type="molecule type" value="Genomic_DNA"/>
</dbReference>
<organism evidence="2 6">
    <name type="scientific">Streptomyces albidoflavus</name>
    <dbReference type="NCBI Taxonomy" id="1886"/>
    <lineage>
        <taxon>Bacteria</taxon>
        <taxon>Bacillati</taxon>
        <taxon>Actinomycetota</taxon>
        <taxon>Actinomycetes</taxon>
        <taxon>Kitasatosporales</taxon>
        <taxon>Streptomycetaceae</taxon>
        <taxon>Streptomyces</taxon>
        <taxon>Streptomyces albidoflavus group</taxon>
    </lineage>
</organism>
<dbReference type="EMBL" id="PKLL01000025">
    <property type="protein sequence ID" value="RZE19318.1"/>
    <property type="molecule type" value="Genomic_DNA"/>
</dbReference>
<gene>
    <name evidence="3" type="ORF">C0Q91_25305</name>
    <name evidence="2" type="ORF">C0Q92_25045</name>
    <name evidence="4" type="ORF">FRZ02_17425</name>
    <name evidence="1" type="ORF">ScoT_51660</name>
</gene>
<protein>
    <recommendedName>
        <fullName evidence="8">DUF4034 domain-containing protein</fullName>
    </recommendedName>
</protein>
<dbReference type="Proteomes" id="UP000318052">
    <property type="component" value="Unassembled WGS sequence"/>
</dbReference>
<name>A0A126Y9H9_9ACTN</name>
<evidence type="ECO:0008006" key="8">
    <source>
        <dbReference type="Google" id="ProtNLM"/>
    </source>
</evidence>
<evidence type="ECO:0000313" key="7">
    <source>
        <dbReference type="Proteomes" id="UP000318052"/>
    </source>
</evidence>
<dbReference type="Proteomes" id="UP000292693">
    <property type="component" value="Unassembled WGS sequence"/>
</dbReference>
<evidence type="ECO:0000313" key="2">
    <source>
        <dbReference type="EMBL" id="RZE19318.1"/>
    </source>
</evidence>
<proteinExistence type="predicted"/>
<dbReference type="EMBL" id="BNDZ01000005">
    <property type="protein sequence ID" value="GHI48992.1"/>
    <property type="molecule type" value="Genomic_DNA"/>
</dbReference>
<dbReference type="Proteomes" id="UP000292095">
    <property type="component" value="Unassembled WGS sequence"/>
</dbReference>
<reference evidence="4" key="2">
    <citation type="journal article" date="2019" name="Microbiol. Resour. Announc.">
        <title>Draft Genomic Sequences of Streptomyces misionensis and Streptomyces albidoflavus, bacteria applied for phytopathogen biocontrol.</title>
        <authorList>
            <person name="Pylro V."/>
            <person name="Dias A."/>
            <person name="Andreote F."/>
            <person name="Varani A."/>
            <person name="Andreote C."/>
            <person name="Bernardo E."/>
            <person name="Martins T."/>
        </authorList>
    </citation>
    <scope>NUCLEOTIDE SEQUENCE</scope>
    <source>
        <strain evidence="4">77</strain>
    </source>
</reference>
<keyword evidence="7" id="KW-1185">Reference proteome</keyword>
<sequence length="345" mass="37870">MVGTMALLQALIRTARMVTHTTRLATGLPPDEEVYLDLPDDRLAPALAAAGLGDHRPAAEVLAASREAAAWETRDRQVQRLAAFARNRPEWFDAWSYAAPHDPDVALIRAELAVRRGWESPARAELLHDVTPLIAAAARAEPADPVPWRIALDHARGTGAPHTEFEARWEQAVRRSSYHYGCHVAALQYLSAAWFGSHRESFAFAERAAEDALPGSLVRGLPVRAAFGALHRGPDAPGRGGPVLRERLDAAADTAIALSAEYPAGDPWPAEVRNVLFYVLIRLERWADALEQARLIGTRATSFPWDRISDDPLGQFLQARDGVRIEVAASLPLRGTRRREKAGDH</sequence>
<evidence type="ECO:0000313" key="6">
    <source>
        <dbReference type="Proteomes" id="UP000292693"/>
    </source>
</evidence>
<reference evidence="5 6" key="1">
    <citation type="submission" date="2017-12" db="EMBL/GenBank/DDBJ databases">
        <title>Population genomics insights into the ecological differentiation and adaptive evolution in streptomycetes.</title>
        <authorList>
            <person name="Li Y."/>
            <person name="Huang Y."/>
        </authorList>
    </citation>
    <scope>NUCLEOTIDE SEQUENCE [LARGE SCALE GENOMIC DNA]</scope>
    <source>
        <strain evidence="3 5">FXJ.2339</strain>
        <strain evidence="2 6">NBRC 100770</strain>
    </source>
</reference>
<dbReference type="EMBL" id="VOGX01000028">
    <property type="protein sequence ID" value="TWV23595.1"/>
    <property type="molecule type" value="Genomic_DNA"/>
</dbReference>
<accession>A0A2A2UP45</accession>
<dbReference type="GeneID" id="97270636"/>
<accession>A0A126Y9H9</accession>
<evidence type="ECO:0000313" key="4">
    <source>
        <dbReference type="EMBL" id="TWV23595.1"/>
    </source>
</evidence>
<evidence type="ECO:0000313" key="3">
    <source>
        <dbReference type="EMBL" id="RZE34908.1"/>
    </source>
</evidence>
<dbReference type="AlphaFoldDB" id="A0A126Y9H9"/>
<reference evidence="1" key="4">
    <citation type="submission" date="2022-09" db="EMBL/GenBank/DDBJ databases">
        <title>Whole genome shotgun sequence of Streptomyces albidoflavus NBRC 12854.</title>
        <authorList>
            <person name="Komaki H."/>
            <person name="Tamura T."/>
        </authorList>
    </citation>
    <scope>NUCLEOTIDE SEQUENCE</scope>
    <source>
        <strain evidence="1">NBRC 12854</strain>
    </source>
</reference>